<evidence type="ECO:0000313" key="3">
    <source>
        <dbReference type="Proteomes" id="UP000009230"/>
    </source>
</evidence>
<dbReference type="HOGENOM" id="CLU_1265695_0_0_6"/>
<keyword evidence="1" id="KW-0175">Coiled coil</keyword>
<evidence type="ECO:0000256" key="1">
    <source>
        <dbReference type="SAM" id="Coils"/>
    </source>
</evidence>
<dbReference type="EMBL" id="CP002771">
    <property type="protein sequence ID" value="AEF54360.1"/>
    <property type="molecule type" value="Genomic_DNA"/>
</dbReference>
<evidence type="ECO:0000313" key="2">
    <source>
        <dbReference type="EMBL" id="AEF54360.1"/>
    </source>
</evidence>
<gene>
    <name evidence="2" type="ordered locus">Mar181_1313</name>
</gene>
<dbReference type="Proteomes" id="UP000009230">
    <property type="component" value="Chromosome"/>
</dbReference>
<reference evidence="2 3" key="1">
    <citation type="journal article" date="2012" name="Stand. Genomic Sci.">
        <title>Complete genome sequence of Marinomonas posidonica type strain (IVIA-Po-181(T)).</title>
        <authorList>
            <person name="Lucas-Elio P."/>
            <person name="Goodwin L."/>
            <person name="Woyke T."/>
            <person name="Pitluck S."/>
            <person name="Nolan M."/>
            <person name="Kyrpides N.C."/>
            <person name="Detter J.C."/>
            <person name="Copeland A."/>
            <person name="Lu M."/>
            <person name="Bruce D."/>
            <person name="Detter C."/>
            <person name="Tapia R."/>
            <person name="Han S."/>
            <person name="Land M.L."/>
            <person name="Ivanova N."/>
            <person name="Mikhailova N."/>
            <person name="Johnston A.W."/>
            <person name="Sanchez-Amat A."/>
        </authorList>
    </citation>
    <scope>NUCLEOTIDE SEQUENCE [LARGE SCALE GENOMIC DNA]</scope>
    <source>
        <strain evidence="3">CECT 7376 / NCIMB 14433 / IVIA-Po-181</strain>
    </source>
</reference>
<name>F6CWL0_MARPP</name>
<dbReference type="RefSeq" id="WP_013795835.1">
    <property type="nucleotide sequence ID" value="NC_015559.1"/>
</dbReference>
<accession>F6CWL0</accession>
<dbReference type="STRING" id="491952.Mar181_1313"/>
<organism evidence="2 3">
    <name type="scientific">Marinomonas posidonica (strain CECT 7376 / NCIMB 14433 / IVIA-Po-181)</name>
    <dbReference type="NCBI Taxonomy" id="491952"/>
    <lineage>
        <taxon>Bacteria</taxon>
        <taxon>Pseudomonadati</taxon>
        <taxon>Pseudomonadota</taxon>
        <taxon>Gammaproteobacteria</taxon>
        <taxon>Oceanospirillales</taxon>
        <taxon>Oceanospirillaceae</taxon>
        <taxon>Marinomonas</taxon>
    </lineage>
</organism>
<dbReference type="AlphaFoldDB" id="F6CWL0"/>
<keyword evidence="3" id="KW-1185">Reference proteome</keyword>
<protein>
    <submittedName>
        <fullName evidence="2">Uncharacterized protein</fullName>
    </submittedName>
</protein>
<sequence length="218" mass="22979">MDILLENITDEPVDINVDSDSAALTVTNTGPAASFTTSGNSPTVTISNTGVGSALATDGAIEVGSISSQESIRCEGDISSTGTLSGHTIEIADVKIGKDELQTLQALHAGQLKINLTTGSGYQLYDSDAKRDGKPEKEGWYALTSNSPSDMSNYASNEWTVAITSNQLTTQAVSLLAKNNISSSQDIDMQALVLQVAALIKTNEELLNRISVLENKQL</sequence>
<proteinExistence type="predicted"/>
<feature type="coiled-coil region" evidence="1">
    <location>
        <begin position="189"/>
        <end position="216"/>
    </location>
</feature>
<dbReference type="KEGG" id="mpc:Mar181_1313"/>